<dbReference type="EMBL" id="SNYM01000010">
    <property type="protein sequence ID" value="TDQ47529.1"/>
    <property type="molecule type" value="Genomic_DNA"/>
</dbReference>
<evidence type="ECO:0000313" key="12">
    <source>
        <dbReference type="Proteomes" id="UP000295375"/>
    </source>
</evidence>
<evidence type="ECO:0000256" key="3">
    <source>
        <dbReference type="ARBA" id="ARBA00022475"/>
    </source>
</evidence>
<dbReference type="PANTHER" id="PTHR35011">
    <property type="entry name" value="2,3-DIKETO-L-GULONATE TRAP TRANSPORTER SMALL PERMEASE PROTEIN YIAM"/>
    <property type="match status" value="1"/>
</dbReference>
<evidence type="ECO:0000256" key="4">
    <source>
        <dbReference type="ARBA" id="ARBA00022519"/>
    </source>
</evidence>
<comment type="subcellular location">
    <subcellularLocation>
        <location evidence="1 9">Cell inner membrane</location>
        <topology evidence="1 9">Multi-pass membrane protein</topology>
    </subcellularLocation>
</comment>
<keyword evidence="5 9" id="KW-0812">Transmembrane</keyword>
<feature type="transmembrane region" description="Helical" evidence="9">
    <location>
        <begin position="92"/>
        <end position="113"/>
    </location>
</feature>
<dbReference type="Pfam" id="PF04290">
    <property type="entry name" value="DctQ"/>
    <property type="match status" value="1"/>
</dbReference>
<comment type="caution">
    <text evidence="11">The sequence shown here is derived from an EMBL/GenBank/DDBJ whole genome shotgun (WGS) entry which is preliminary data.</text>
</comment>
<dbReference type="InterPro" id="IPR007387">
    <property type="entry name" value="TRAP_DctQ"/>
</dbReference>
<feature type="transmembrane region" description="Helical" evidence="9">
    <location>
        <begin position="21"/>
        <end position="40"/>
    </location>
</feature>
<evidence type="ECO:0000256" key="6">
    <source>
        <dbReference type="ARBA" id="ARBA00022989"/>
    </source>
</evidence>
<dbReference type="Proteomes" id="UP000295375">
    <property type="component" value="Unassembled WGS sequence"/>
</dbReference>
<keyword evidence="7 9" id="KW-0472">Membrane</keyword>
<dbReference type="PANTHER" id="PTHR35011:SF2">
    <property type="entry name" value="2,3-DIKETO-L-GULONATE TRAP TRANSPORTER SMALL PERMEASE PROTEIN YIAM"/>
    <property type="match status" value="1"/>
</dbReference>
<evidence type="ECO:0000313" key="11">
    <source>
        <dbReference type="EMBL" id="TDQ47529.1"/>
    </source>
</evidence>
<name>A0A4R6UPE7_9GAMM</name>
<evidence type="ECO:0000256" key="9">
    <source>
        <dbReference type="RuleBase" id="RU369079"/>
    </source>
</evidence>
<gene>
    <name evidence="11" type="ORF">EV696_110121</name>
</gene>
<feature type="transmembrane region" description="Helical" evidence="9">
    <location>
        <begin position="125"/>
        <end position="152"/>
    </location>
</feature>
<dbReference type="GO" id="GO:0022857">
    <property type="term" value="F:transmembrane transporter activity"/>
    <property type="evidence" value="ECO:0007669"/>
    <property type="project" value="UniProtKB-UniRule"/>
</dbReference>
<keyword evidence="6 9" id="KW-1133">Transmembrane helix</keyword>
<sequence>MKSPAFLQRVWHWLHLFEEGLLLFIFIGMMGIAVAQIILRNVFHTGIEWSDVFLRSAVLWIALIGAMIASRTGNHVQIDVVRRFMPEWLQRWGARLTSAATMVVAALFSWHGVRFAYLEWQDQTMAIGIVPSWVVVSIIPFGFAMIAIRYLILTVNPKPMVNE</sequence>
<evidence type="ECO:0000256" key="7">
    <source>
        <dbReference type="ARBA" id="ARBA00023136"/>
    </source>
</evidence>
<dbReference type="RefSeq" id="WP_133591213.1">
    <property type="nucleotide sequence ID" value="NZ_CP037953.1"/>
</dbReference>
<dbReference type="GO" id="GO:0015740">
    <property type="term" value="P:C4-dicarboxylate transport"/>
    <property type="evidence" value="ECO:0007669"/>
    <property type="project" value="TreeGrafter"/>
</dbReference>
<comment type="similarity">
    <text evidence="8 9">Belongs to the TRAP transporter small permease family.</text>
</comment>
<evidence type="ECO:0000256" key="2">
    <source>
        <dbReference type="ARBA" id="ARBA00022448"/>
    </source>
</evidence>
<comment type="function">
    <text evidence="9">Part of the tripartite ATP-independent periplasmic (TRAP) transport system.</text>
</comment>
<comment type="subunit">
    <text evidence="9">The complex comprises the extracytoplasmic solute receptor protein and the two transmembrane proteins.</text>
</comment>
<proteinExistence type="inferred from homology"/>
<evidence type="ECO:0000256" key="1">
    <source>
        <dbReference type="ARBA" id="ARBA00004429"/>
    </source>
</evidence>
<keyword evidence="4 9" id="KW-0997">Cell inner membrane</keyword>
<dbReference type="InterPro" id="IPR055348">
    <property type="entry name" value="DctQ"/>
</dbReference>
<evidence type="ECO:0000256" key="5">
    <source>
        <dbReference type="ARBA" id="ARBA00022692"/>
    </source>
</evidence>
<reference evidence="11 12" key="1">
    <citation type="submission" date="2019-03" db="EMBL/GenBank/DDBJ databases">
        <title>Genomic Encyclopedia of Type Strains, Phase IV (KMG-IV): sequencing the most valuable type-strain genomes for metagenomic binning, comparative biology and taxonomic classification.</title>
        <authorList>
            <person name="Goeker M."/>
        </authorList>
    </citation>
    <scope>NUCLEOTIDE SEQUENCE [LARGE SCALE GENOMIC DNA]</scope>
    <source>
        <strain evidence="11 12">DSM 103792</strain>
    </source>
</reference>
<keyword evidence="3" id="KW-1003">Cell membrane</keyword>
<feature type="domain" description="Tripartite ATP-independent periplasmic transporters DctQ component" evidence="10">
    <location>
        <begin position="29"/>
        <end position="153"/>
    </location>
</feature>
<evidence type="ECO:0000256" key="8">
    <source>
        <dbReference type="ARBA" id="ARBA00038436"/>
    </source>
</evidence>
<feature type="transmembrane region" description="Helical" evidence="9">
    <location>
        <begin position="52"/>
        <end position="71"/>
    </location>
</feature>
<dbReference type="GO" id="GO:0005886">
    <property type="term" value="C:plasma membrane"/>
    <property type="evidence" value="ECO:0007669"/>
    <property type="project" value="UniProtKB-SubCell"/>
</dbReference>
<organism evidence="11 12">
    <name type="scientific">Permianibacter aggregans</name>
    <dbReference type="NCBI Taxonomy" id="1510150"/>
    <lineage>
        <taxon>Bacteria</taxon>
        <taxon>Pseudomonadati</taxon>
        <taxon>Pseudomonadota</taxon>
        <taxon>Gammaproteobacteria</taxon>
        <taxon>Pseudomonadales</taxon>
        <taxon>Pseudomonadaceae</taxon>
        <taxon>Permianibacter</taxon>
    </lineage>
</organism>
<protein>
    <recommendedName>
        <fullName evidence="9">TRAP transporter small permease protein</fullName>
    </recommendedName>
</protein>
<evidence type="ECO:0000259" key="10">
    <source>
        <dbReference type="Pfam" id="PF04290"/>
    </source>
</evidence>
<keyword evidence="12" id="KW-1185">Reference proteome</keyword>
<accession>A0A4R6UPE7</accession>
<dbReference type="AlphaFoldDB" id="A0A4R6UPE7"/>
<dbReference type="OrthoDB" id="5567560at2"/>
<keyword evidence="2 9" id="KW-0813">Transport</keyword>